<keyword evidence="1" id="KW-0677">Repeat</keyword>
<dbReference type="PANTHER" id="PTHR32305:SF17">
    <property type="entry name" value="TRNA NUCLEASE WAPA"/>
    <property type="match status" value="1"/>
</dbReference>
<organism evidence="4 5">
    <name type="scientific">Streptomyces globisporus C-1027</name>
    <dbReference type="NCBI Taxonomy" id="1172567"/>
    <lineage>
        <taxon>Bacteria</taxon>
        <taxon>Bacillati</taxon>
        <taxon>Actinomycetota</taxon>
        <taxon>Actinomycetes</taxon>
        <taxon>Kitasatosporales</taxon>
        <taxon>Streptomycetaceae</taxon>
        <taxon>Streptomyces</taxon>
    </lineage>
</organism>
<feature type="region of interest" description="Disordered" evidence="2">
    <location>
        <begin position="1481"/>
        <end position="1518"/>
    </location>
</feature>
<dbReference type="Pfam" id="PF07591">
    <property type="entry name" value="PT-HINT"/>
    <property type="match status" value="1"/>
</dbReference>
<feature type="region of interest" description="Disordered" evidence="2">
    <location>
        <begin position="1736"/>
        <end position="1771"/>
    </location>
</feature>
<dbReference type="PANTHER" id="PTHR32305">
    <property type="match status" value="1"/>
</dbReference>
<dbReference type="Proteomes" id="UP000064183">
    <property type="component" value="Chromosome"/>
</dbReference>
<gene>
    <name evidence="4" type="ORF">WQO_00085</name>
</gene>
<accession>A0A0U3C893</accession>
<evidence type="ECO:0000256" key="2">
    <source>
        <dbReference type="SAM" id="MobiDB-lite"/>
    </source>
</evidence>
<evidence type="ECO:0000313" key="5">
    <source>
        <dbReference type="Proteomes" id="UP000064183"/>
    </source>
</evidence>
<feature type="region of interest" description="Disordered" evidence="2">
    <location>
        <begin position="1690"/>
        <end position="1724"/>
    </location>
</feature>
<feature type="compositionally biased region" description="Polar residues" evidence="2">
    <location>
        <begin position="1739"/>
        <end position="1753"/>
    </location>
</feature>
<evidence type="ECO:0000256" key="1">
    <source>
        <dbReference type="ARBA" id="ARBA00022737"/>
    </source>
</evidence>
<dbReference type="KEGG" id="sgb:WQO_00085"/>
<dbReference type="Pfam" id="PF05593">
    <property type="entry name" value="RHS_repeat"/>
    <property type="match status" value="1"/>
</dbReference>
<protein>
    <submittedName>
        <fullName evidence="4">Sugar-binding protein</fullName>
    </submittedName>
</protein>
<dbReference type="InterPro" id="IPR006141">
    <property type="entry name" value="Intein_N"/>
</dbReference>
<evidence type="ECO:0000313" key="4">
    <source>
        <dbReference type="EMBL" id="ALU97861.1"/>
    </source>
</evidence>
<dbReference type="Pfam" id="PF25023">
    <property type="entry name" value="TEN_YD-shell"/>
    <property type="match status" value="1"/>
</dbReference>
<feature type="compositionally biased region" description="Polar residues" evidence="2">
    <location>
        <begin position="1690"/>
        <end position="1702"/>
    </location>
</feature>
<dbReference type="STRING" id="1172567.WQO_00085"/>
<name>A0A0U3C893_STRGL</name>
<dbReference type="Gene3D" id="2.170.16.10">
    <property type="entry name" value="Hedgehog/Intein (Hint) domain"/>
    <property type="match status" value="1"/>
</dbReference>
<dbReference type="CDD" id="cd00081">
    <property type="entry name" value="Hint"/>
    <property type="match status" value="1"/>
</dbReference>
<dbReference type="InterPro" id="IPR022385">
    <property type="entry name" value="Rhs_assc_core"/>
</dbReference>
<feature type="compositionally biased region" description="Polar residues" evidence="2">
    <location>
        <begin position="1487"/>
        <end position="1504"/>
    </location>
</feature>
<sequence length="2142" mass="231234">MPAAVTVDYSAFAESYGGSYASRMRLVQLPACALTTPDEADCRRATDLKATNDTAGQSLTADLMTLRTGAPTVLAATAAAAGDKGDFKATTLSPSSSWDTSLNTGDFSWSYDIPVPEVPGGFKPQIGLSYSSGAIDGRSGGTNNQGSWVGDGFDLWPGFIERRYKPCVDDGVKNADGSEPGDMCWAYDNAFISFNGASGELVPAGKDEFKLKKDDGTRIARLESADRANGDNDNEYWRLTTSNGTQYFFGYNRLPGWAAGKPTTDSTWTHPVYGNNTGEKCHGTTFATSWCQQAWRWNLDYAVDTHGNTVSYHYTKEENSYGRNLKADDDTPYTRGGVLKRIDYGQKSNDLYATKPLSQVVFHNSERCLPQTGVTCAPDTIDAKSFYWYDTPWDLNCKAGTSCDNGRLSPSFWTRHRLTGITSQVLNTGGTYDKVDSWKLEHRWGMADTDYQLLLDSIQRTGESATPTITLPKTTFSYTQLANRLDKTGDGYAPFVKGRLNHIDDEYGSSVVANYSTAACSWSALPTPETNTTRCFPQYLGGTSSEPAELHWFNKYVTTSVTTKDRTGGAPDEVTHYQYLGNAAWHYNDDDGLTKEKEKTWSQWRGYGQVRVQTGGDGGDVPLKTQQDSYFLRGMDGDRKDKSGGSKNVAVTLGAGEGDPITDHESAAGFTYKSVTFDKPGGKVLEKSVQRPWHHETAKKVRDWGTVTANFTGASLSKQWISLDNGAGAQWRTMSKSTKQDTIAGRVVQVEDRGDDAIATDDQCTRTTYPPVTSKNILGLTYRVETVAKACDVTQIDRAKDVVSDALAAYDGAAYGAAPTKGDLTAGAKLKSHDGTKATYLESTTAHDAYGRQTSMVDLSADVTVTGTSAPVRTARSGGLTTTTAYTPATGLPTQIKVTTPPATAGVATSSLTSTTTVDPRRNSTVKQTDVNNNSTQIAYDALGRTAKVWEANRTTSQTPTEEFEYTITEGQPVAVAAKTLDNKGGQVTSWVLYDGYLRQRQTQAPGPEDGSILSDTFYDERGLPTKAFAPYYTTTKPSAKIFKPDNAWSVETQTHTAYDGLNRAVETQQVRGNGDGGKVLSTTRTIYGGDRTTVIPPVGATATTTLTDARGKTTELRQHHLRSASAAYDSTLYQHTRRGELSKVTGPDNNSWTYEYDQLGRQTKLTDPDKGPTESTYNDRGQLVFSKGSRTDVPGLAYVYDGLGRQIEVRESSATGALRIKHEYDTVSRAKGHLAASTRYVGSKQYTTKVTQYDALYRAVRTSVVIPAAEGDEGKLAGTYQTGSTFLPSGLPDGTNYSAAGSLPGGSVGYAYEEQTLRPIQVYGQGISGTTSYSYTGKPLVHDVALTDGGKLTRITNSYEPGTQRLATTRVDREEQAGVDRHATYQYDEAGNILSIADVSRTGTDNQCFTYDYLTRLTEAWTQPVTTCAAAPAADKLGGPEPYWQSFTYDKAGNRKTETQHDSTGNTAKDISRVYTYPPAGAKNAHSLTSRTTTGPSGTNTESYAYDPAGNTTTRPGQKLTWDAEGHLATVTENSKTTSYLYDAGGNRLIGRTPTEVTLYLGHTEVTVRKGADKAEATRYFDLGGGQTAIRSDDGTFSFTVADHHGTGELAIQANTLAITQRRTLPFGEIRGQTPTTWPGTRGFVGGTDDTKTTGLTHLGAREYDPDLGRFISVDPILDLADPQQMNGYNYANNNPTTLSDPTGLRPDGACGGTGSCGADTGNWTKTQDGWDYKETQTESSLPQDSGSGNTEGDNEGAGKPKPIDKQPVIEGVRIPTKAELYARNYSMGDLDVSYSEMIVKWADGQCMADPSSDFCARAHELGWISPSKGDMLEILGVRDAERCAKGSGTACIWTAVGFIPIGGWVAKLAKAAKAAKLAKSAPDCNSFLPDTKVLMADGTHKEISAVEVGDEVLATDPITGETKPKKITREILGNGQKTLVEITVEHTKTSTSDTTITTTANHPFWIPEQNRWVYAAEIRAGQSLLTSGGSHARVVGTKNWAQVAEVRNLTVEDLHTYYVLAGSTPVLVHNSSGIASIDDLRGGAYFHTVLSTAKGDIDVGAFVEIDGNKIVLDNISIYGANGDLPRGSVGASDFLALKRKVTDAATAQGFEKLEVNWLRTSSGPENGKSGKWEIDLPKGC</sequence>
<feature type="domain" description="Hint" evidence="3">
    <location>
        <begin position="1886"/>
        <end position="1990"/>
    </location>
</feature>
<feature type="region of interest" description="Disordered" evidence="2">
    <location>
        <begin position="1160"/>
        <end position="1181"/>
    </location>
</feature>
<dbReference type="InterPro" id="IPR031325">
    <property type="entry name" value="RHS_repeat"/>
</dbReference>
<dbReference type="EMBL" id="CP013738">
    <property type="protein sequence ID" value="ALU97861.1"/>
    <property type="molecule type" value="Genomic_DNA"/>
</dbReference>
<dbReference type="NCBIfam" id="TIGR03696">
    <property type="entry name" value="Rhs_assc_core"/>
    <property type="match status" value="1"/>
</dbReference>
<dbReference type="SMART" id="SM00306">
    <property type="entry name" value="HintN"/>
    <property type="match status" value="1"/>
</dbReference>
<dbReference type="Gene3D" id="2.180.10.10">
    <property type="entry name" value="RHS repeat-associated core"/>
    <property type="match status" value="2"/>
</dbReference>
<dbReference type="PROSITE" id="PS50817">
    <property type="entry name" value="INTEIN_N_TER"/>
    <property type="match status" value="1"/>
</dbReference>
<dbReference type="NCBIfam" id="TIGR01443">
    <property type="entry name" value="intein_Cterm"/>
    <property type="match status" value="1"/>
</dbReference>
<evidence type="ECO:0000259" key="3">
    <source>
        <dbReference type="SMART" id="SM00306"/>
    </source>
</evidence>
<dbReference type="GO" id="GO:0016539">
    <property type="term" value="P:intein-mediated protein splicing"/>
    <property type="evidence" value="ECO:0007669"/>
    <property type="project" value="InterPro"/>
</dbReference>
<dbReference type="InterPro" id="IPR056823">
    <property type="entry name" value="TEN-like_YD-shell"/>
</dbReference>
<proteinExistence type="predicted"/>
<dbReference type="InterPro" id="IPR003587">
    <property type="entry name" value="Hint_dom_N"/>
</dbReference>
<dbReference type="InterPro" id="IPR050708">
    <property type="entry name" value="T6SS_VgrG/RHS"/>
</dbReference>
<dbReference type="InterPro" id="IPR036844">
    <property type="entry name" value="Hint_dom_sf"/>
</dbReference>
<dbReference type="InterPro" id="IPR030934">
    <property type="entry name" value="Intein_C"/>
</dbReference>
<reference evidence="4 5" key="1">
    <citation type="journal article" date="2012" name="J. Bacteriol.">
        <title>Draft genome sequence of Streptomyces globisporus C-1027, which produces an antitumor antibiotic consisting of a nine-membered enediyne with a chromoprotein.</title>
        <authorList>
            <person name="Wang L."/>
            <person name="Wang S."/>
            <person name="He Q."/>
            <person name="Yu T."/>
            <person name="Li Q."/>
            <person name="Hong B."/>
        </authorList>
    </citation>
    <scope>NUCLEOTIDE SEQUENCE [LARGE SCALE GENOMIC DNA]</scope>
    <source>
        <strain evidence="4 5">C-1027</strain>
    </source>
</reference>
<dbReference type="SUPFAM" id="SSF51294">
    <property type="entry name" value="Hedgehog/intein (Hint) domain"/>
    <property type="match status" value="1"/>
</dbReference>
<feature type="region of interest" description="Disordered" evidence="2">
    <location>
        <begin position="1630"/>
        <end position="1651"/>
    </location>
</feature>